<dbReference type="Proteomes" id="UP000324222">
    <property type="component" value="Unassembled WGS sequence"/>
</dbReference>
<proteinExistence type="predicted"/>
<comment type="caution">
    <text evidence="1">The sequence shown here is derived from an EMBL/GenBank/DDBJ whole genome shotgun (WGS) entry which is preliminary data.</text>
</comment>
<evidence type="ECO:0000313" key="2">
    <source>
        <dbReference type="Proteomes" id="UP000324222"/>
    </source>
</evidence>
<protein>
    <submittedName>
        <fullName evidence="1">Uncharacterized protein</fullName>
    </submittedName>
</protein>
<organism evidence="1 2">
    <name type="scientific">Portunus trituberculatus</name>
    <name type="common">Swimming crab</name>
    <name type="synonym">Neptunus trituberculatus</name>
    <dbReference type="NCBI Taxonomy" id="210409"/>
    <lineage>
        <taxon>Eukaryota</taxon>
        <taxon>Metazoa</taxon>
        <taxon>Ecdysozoa</taxon>
        <taxon>Arthropoda</taxon>
        <taxon>Crustacea</taxon>
        <taxon>Multicrustacea</taxon>
        <taxon>Malacostraca</taxon>
        <taxon>Eumalacostraca</taxon>
        <taxon>Eucarida</taxon>
        <taxon>Decapoda</taxon>
        <taxon>Pleocyemata</taxon>
        <taxon>Brachyura</taxon>
        <taxon>Eubrachyura</taxon>
        <taxon>Portunoidea</taxon>
        <taxon>Portunidae</taxon>
        <taxon>Portuninae</taxon>
        <taxon>Portunus</taxon>
    </lineage>
</organism>
<reference evidence="1 2" key="1">
    <citation type="submission" date="2019-05" db="EMBL/GenBank/DDBJ databases">
        <title>Another draft genome of Portunus trituberculatus and its Hox gene families provides insights of decapod evolution.</title>
        <authorList>
            <person name="Jeong J.-H."/>
            <person name="Song I."/>
            <person name="Kim S."/>
            <person name="Choi T."/>
            <person name="Kim D."/>
            <person name="Ryu S."/>
            <person name="Kim W."/>
        </authorList>
    </citation>
    <scope>NUCLEOTIDE SEQUENCE [LARGE SCALE GENOMIC DNA]</scope>
    <source>
        <tissue evidence="1">Muscle</tissue>
    </source>
</reference>
<dbReference type="AlphaFoldDB" id="A0A5B7KPT7"/>
<dbReference type="EMBL" id="VSRR010153594">
    <property type="protein sequence ID" value="MPD06905.1"/>
    <property type="molecule type" value="Genomic_DNA"/>
</dbReference>
<keyword evidence="2" id="KW-1185">Reference proteome</keyword>
<gene>
    <name evidence="1" type="ORF">E2C01_102738</name>
</gene>
<name>A0A5B7KPT7_PORTR</name>
<sequence length="70" mass="8093">MGGAALSDKLARPTLSKRHPITSFFLERLCRRFEMECAERVIEVSPSEWRRGRRQGGRGRLVLSMNFARD</sequence>
<evidence type="ECO:0000313" key="1">
    <source>
        <dbReference type="EMBL" id="MPD06905.1"/>
    </source>
</evidence>
<accession>A0A5B7KPT7</accession>